<evidence type="ECO:0000313" key="5">
    <source>
        <dbReference type="EMBL" id="CAD7627576.1"/>
    </source>
</evidence>
<dbReference type="EMBL" id="OC859427">
    <property type="protein sequence ID" value="CAD7627576.1"/>
    <property type="molecule type" value="Genomic_DNA"/>
</dbReference>
<feature type="domain" description="PAZ" evidence="3">
    <location>
        <begin position="379"/>
        <end position="484"/>
    </location>
</feature>
<dbReference type="PROSITE" id="PS50822">
    <property type="entry name" value="PIWI"/>
    <property type="match status" value="1"/>
</dbReference>
<dbReference type="Pfam" id="PF02170">
    <property type="entry name" value="PAZ"/>
    <property type="match status" value="1"/>
</dbReference>
<dbReference type="AlphaFoldDB" id="A0A7R9KQL3"/>
<dbReference type="Gene3D" id="2.170.260.10">
    <property type="entry name" value="paz domain"/>
    <property type="match status" value="1"/>
</dbReference>
<dbReference type="Proteomes" id="UP000759131">
    <property type="component" value="Unassembled WGS sequence"/>
</dbReference>
<dbReference type="Gene3D" id="3.40.50.2300">
    <property type="match status" value="1"/>
</dbReference>
<dbReference type="SUPFAM" id="SSF53098">
    <property type="entry name" value="Ribonuclease H-like"/>
    <property type="match status" value="1"/>
</dbReference>
<dbReference type="PANTHER" id="PTHR22891">
    <property type="entry name" value="EUKARYOTIC TRANSLATION INITIATION FACTOR 2C"/>
    <property type="match status" value="1"/>
</dbReference>
<evidence type="ECO:0000313" key="6">
    <source>
        <dbReference type="Proteomes" id="UP000759131"/>
    </source>
</evidence>
<dbReference type="GO" id="GO:0003723">
    <property type="term" value="F:RNA binding"/>
    <property type="evidence" value="ECO:0007669"/>
    <property type="project" value="InterPro"/>
</dbReference>
<keyword evidence="6" id="KW-1185">Reference proteome</keyword>
<organism evidence="5">
    <name type="scientific">Medioppia subpectinata</name>
    <dbReference type="NCBI Taxonomy" id="1979941"/>
    <lineage>
        <taxon>Eukaryota</taxon>
        <taxon>Metazoa</taxon>
        <taxon>Ecdysozoa</taxon>
        <taxon>Arthropoda</taxon>
        <taxon>Chelicerata</taxon>
        <taxon>Arachnida</taxon>
        <taxon>Acari</taxon>
        <taxon>Acariformes</taxon>
        <taxon>Sarcoptiformes</taxon>
        <taxon>Oribatida</taxon>
        <taxon>Brachypylina</taxon>
        <taxon>Oppioidea</taxon>
        <taxon>Oppiidae</taxon>
        <taxon>Medioppia</taxon>
    </lineage>
</organism>
<dbReference type="InterPro" id="IPR036397">
    <property type="entry name" value="RNaseH_sf"/>
</dbReference>
<dbReference type="InterPro" id="IPR045246">
    <property type="entry name" value="Piwi_ago-like"/>
</dbReference>
<dbReference type="Pfam" id="PF08699">
    <property type="entry name" value="ArgoL1"/>
    <property type="match status" value="1"/>
</dbReference>
<dbReference type="SMART" id="SM01163">
    <property type="entry name" value="DUF1785"/>
    <property type="match status" value="1"/>
</dbReference>
<dbReference type="Pfam" id="PF02171">
    <property type="entry name" value="Piwi"/>
    <property type="match status" value="1"/>
</dbReference>
<dbReference type="InterPro" id="IPR012337">
    <property type="entry name" value="RNaseH-like_sf"/>
</dbReference>
<dbReference type="InterPro" id="IPR014811">
    <property type="entry name" value="ArgoL1"/>
</dbReference>
<name>A0A7R9KQL3_9ACAR</name>
<feature type="compositionally biased region" description="Basic and acidic residues" evidence="2">
    <location>
        <begin position="91"/>
        <end position="104"/>
    </location>
</feature>
<proteinExistence type="inferred from homology"/>
<dbReference type="GO" id="GO:0034587">
    <property type="term" value="P:piRNA processing"/>
    <property type="evidence" value="ECO:0007669"/>
    <property type="project" value="UniProtKB-ARBA"/>
</dbReference>
<dbReference type="Gene3D" id="3.30.420.10">
    <property type="entry name" value="Ribonuclease H-like superfamily/Ribonuclease H"/>
    <property type="match status" value="1"/>
</dbReference>
<dbReference type="SMART" id="SM00950">
    <property type="entry name" value="Piwi"/>
    <property type="match status" value="1"/>
</dbReference>
<reference evidence="5" key="1">
    <citation type="submission" date="2020-11" db="EMBL/GenBank/DDBJ databases">
        <authorList>
            <person name="Tran Van P."/>
        </authorList>
    </citation>
    <scope>NUCLEOTIDE SEQUENCE</scope>
</reference>
<feature type="region of interest" description="Disordered" evidence="2">
    <location>
        <begin position="1"/>
        <end position="104"/>
    </location>
</feature>
<accession>A0A7R9KQL3</accession>
<dbReference type="SUPFAM" id="SSF101690">
    <property type="entry name" value="PAZ domain"/>
    <property type="match status" value="1"/>
</dbReference>
<sequence>MAKKKKFSDRDRAPAPPQQQTRPAARPVADESDFPSLGGPSQPAPQVVAPIRAPTAPAPVPTARPVVSVPQSPPPQAGYSGGQSSSVSESGDQKAPEKPTELAEKLQKKLTLSTPRRNHRAFPKRPKDEVVGQSVALLTNHFLIKVGKKTLAYHYDIEVERAFKKPVEDPNVVDKEVVESTLAVKKQNKFSRKIGTNLNRKIFQQMIESYSQTAGQHFHGIRAVYDGQKNMFTSRQLTANPIRVEVSLKEGDRTSDFFVNIKLVETNNTIDLSILNDYKDGKTCDDEAVKKSILFINTLLRHQASMDLIPIGQSIFTRQPGQHLSPVLDLSYGIYTSVRNLMAGPTLNVDRSAAAFIKPTDVKIIIDYILKGDLGLIPRLSPYQMRNIKRELSGLQVEAKHISYQGSTGEYYRKYRIIGLSDKPANEEMFEWSETGKETRRVSVVEYFRLKYNINLRYPKMPCLLVGNPTKPSKLPLEVCKIVSHQRVRRSLTNTERSEMTRISGQQQPHQRFGLIQDHVINQFHSNESIGVKNKQFLFEFSIDISKQLLTVGSKIIAAPSLKYSGDKTVSPRDGEWEMFDRKNPRGGARFFKAASLENWIILNMSFDPAFNDEGINIIGRFSKELCDQAKEMGMRALPHQRAINIPNFLPINTFAMIKTNISKMPQLKAILFITPVKTHPYSDAIYSEIKLLGDVQNGLTTQCVNAANLWDGRSRRTKWNRSYLRQLMLKVNPKLGGINVALMDSASMPAIFKKKKSLMIVGADVNHPAPGDKVEPSISAVVGSYDDDYCNYYTITKLQPKSREEMITQLDSMFVELLKNYQKHNKCLPERVVFFRDGVSEGQFQHVIDHEYPLIAEAFAKIDAKHKPKITFLVAQKRHHTRFMTKEGRNVAPGTVVDNGVTHKSDFDFYLCSQAGRIGTSRPAHYYVLADENGFKADDMCKMTYYLCHIYQRCTKSVSLPAPVFYADLAAYRAKVLISGLQRGSDTASVVSSGGEGDGEDGGGDAPQELYTDLQSRINVNSVQKEKLYFC</sequence>
<dbReference type="EMBL" id="CAJPIZ010004852">
    <property type="protein sequence ID" value="CAG2108006.1"/>
    <property type="molecule type" value="Genomic_DNA"/>
</dbReference>
<dbReference type="OrthoDB" id="10252740at2759"/>
<evidence type="ECO:0000256" key="2">
    <source>
        <dbReference type="SAM" id="MobiDB-lite"/>
    </source>
</evidence>
<dbReference type="InterPro" id="IPR003100">
    <property type="entry name" value="PAZ_dom"/>
</dbReference>
<feature type="region of interest" description="Disordered" evidence="2">
    <location>
        <begin position="987"/>
        <end position="1009"/>
    </location>
</feature>
<dbReference type="CDD" id="cd04657">
    <property type="entry name" value="Piwi_ago-like"/>
    <property type="match status" value="1"/>
</dbReference>
<feature type="compositionally biased region" description="Low complexity" evidence="2">
    <location>
        <begin position="18"/>
        <end position="27"/>
    </location>
</feature>
<evidence type="ECO:0000259" key="4">
    <source>
        <dbReference type="PROSITE" id="PS50822"/>
    </source>
</evidence>
<dbReference type="Pfam" id="PF16486">
    <property type="entry name" value="ArgoN"/>
    <property type="match status" value="1"/>
</dbReference>
<dbReference type="SMART" id="SM00949">
    <property type="entry name" value="PAZ"/>
    <property type="match status" value="1"/>
</dbReference>
<evidence type="ECO:0000259" key="3">
    <source>
        <dbReference type="PROSITE" id="PS50821"/>
    </source>
</evidence>
<dbReference type="InterPro" id="IPR032474">
    <property type="entry name" value="Argonaute_N"/>
</dbReference>
<dbReference type="CDD" id="cd02846">
    <property type="entry name" value="PAZ_argonaute_like"/>
    <property type="match status" value="1"/>
</dbReference>
<dbReference type="PROSITE" id="PS50821">
    <property type="entry name" value="PAZ"/>
    <property type="match status" value="1"/>
</dbReference>
<evidence type="ECO:0000256" key="1">
    <source>
        <dbReference type="RuleBase" id="RU361178"/>
    </source>
</evidence>
<protein>
    <submittedName>
        <fullName evidence="5">Uncharacterized protein</fullName>
    </submittedName>
</protein>
<gene>
    <name evidence="5" type="ORF">OSB1V03_LOCUS8002</name>
</gene>
<dbReference type="InterPro" id="IPR003165">
    <property type="entry name" value="Piwi"/>
</dbReference>
<dbReference type="InterPro" id="IPR036085">
    <property type="entry name" value="PAZ_dom_sf"/>
</dbReference>
<feature type="domain" description="Piwi" evidence="4">
    <location>
        <begin position="670"/>
        <end position="980"/>
    </location>
</feature>
<comment type="similarity">
    <text evidence="1">Belongs to the argonaute family.</text>
</comment>